<feature type="compositionally biased region" description="Acidic residues" evidence="1">
    <location>
        <begin position="579"/>
        <end position="589"/>
    </location>
</feature>
<organism evidence="2 3">
    <name type="scientific">Plesiocystis pacifica SIR-1</name>
    <dbReference type="NCBI Taxonomy" id="391625"/>
    <lineage>
        <taxon>Bacteria</taxon>
        <taxon>Pseudomonadati</taxon>
        <taxon>Myxococcota</taxon>
        <taxon>Polyangia</taxon>
        <taxon>Nannocystales</taxon>
        <taxon>Nannocystaceae</taxon>
        <taxon>Plesiocystis</taxon>
    </lineage>
</organism>
<evidence type="ECO:0000313" key="2">
    <source>
        <dbReference type="EMBL" id="EDM77948.1"/>
    </source>
</evidence>
<proteinExistence type="predicted"/>
<feature type="compositionally biased region" description="Polar residues" evidence="1">
    <location>
        <begin position="661"/>
        <end position="671"/>
    </location>
</feature>
<keyword evidence="3" id="KW-1185">Reference proteome</keyword>
<dbReference type="Proteomes" id="UP000005801">
    <property type="component" value="Unassembled WGS sequence"/>
</dbReference>
<dbReference type="AlphaFoldDB" id="A6G8A7"/>
<comment type="caution">
    <text evidence="2">The sequence shown here is derived from an EMBL/GenBank/DDBJ whole genome shotgun (WGS) entry which is preliminary data.</text>
</comment>
<gene>
    <name evidence="2" type="ORF">PPSIR1_01974</name>
</gene>
<feature type="compositionally biased region" description="Acidic residues" evidence="1">
    <location>
        <begin position="597"/>
        <end position="613"/>
    </location>
</feature>
<evidence type="ECO:0000256" key="1">
    <source>
        <dbReference type="SAM" id="MobiDB-lite"/>
    </source>
</evidence>
<dbReference type="EMBL" id="ABCS01000038">
    <property type="protein sequence ID" value="EDM77948.1"/>
    <property type="molecule type" value="Genomic_DNA"/>
</dbReference>
<feature type="region of interest" description="Disordered" evidence="1">
    <location>
        <begin position="579"/>
        <end position="681"/>
    </location>
</feature>
<dbReference type="InterPro" id="IPR024038">
    <property type="entry name" value="MYXO-CTERM"/>
</dbReference>
<reference evidence="2 3" key="1">
    <citation type="submission" date="2007-06" db="EMBL/GenBank/DDBJ databases">
        <authorList>
            <person name="Shimkets L."/>
            <person name="Ferriera S."/>
            <person name="Johnson J."/>
            <person name="Kravitz S."/>
            <person name="Beeson K."/>
            <person name="Sutton G."/>
            <person name="Rogers Y.-H."/>
            <person name="Friedman R."/>
            <person name="Frazier M."/>
            <person name="Venter J.C."/>
        </authorList>
    </citation>
    <scope>NUCLEOTIDE SEQUENCE [LARGE SCALE GENOMIC DNA]</scope>
    <source>
        <strain evidence="2 3">SIR-1</strain>
    </source>
</reference>
<feature type="compositionally biased region" description="Acidic residues" evidence="1">
    <location>
        <begin position="637"/>
        <end position="653"/>
    </location>
</feature>
<dbReference type="NCBIfam" id="TIGR03901">
    <property type="entry name" value="MYXO-CTERM"/>
    <property type="match status" value="1"/>
</dbReference>
<dbReference type="STRING" id="391625.PPSIR1_01974"/>
<sequence length="703" mass="73497">MLTALGLGLSLGMRPPAAVAEGGFDCPEEGECTFLKPNVLILVEYSTSMNTIWDQGQQLTRWDVVTDTIAQQVQPGSFLSQNTHLALMRFGHDPSPDPDTPIPGDGSGLVDGQVLDVAWDDAEASYFPCNGQALVDSLEATPAPLDGAATGIEAWTAGALERAAAEVVQTKADHPADFEEVVPRPYTTLVITDGPWTSPGGDLVLGPPEADPAIPAAQLFDQEDVITHVIYVDQDTSGLASANALAAAGGTGQAGLAPTPEDTAAALTDHTLAIIDSVIAPACAGGQPRYMILLDASSTMLNVPGSLNDPITAGELGETPWDMVRAGLVGPEGLFEGALEMADVVELGTYGLAVYGDELPAPGEQQLLLQYSRCPHPNFDWALNPHTSCAEPGCADPWAGPPITWTPVDSDEDEGVFFANQTLSHMPRCDHEGGTACAGSGAYLHLGLQTVRLNHDFYSSGEDPELDDPVDESTHFTTILITGSGYEGYSTDAQVQAEFDALLLAGVQTRVIGVGPFAQWASVTPQLEQLADWGSGGTQSLQLALTQAELEAALLAIVSEYEYDQCCAWSDCTPYDWSGYEDPEADTETDTGGTTETDSDSSTETDSGSDSDSDSSTGGSAETESETGSESTGSPDEGADELGPDEGLDDEVGTGEGGPQLINNGGCSCSTAEPDRPPRELGLPLGLAALALLRRRSRSSRRG</sequence>
<dbReference type="eggNOG" id="COG5164">
    <property type="taxonomic scope" value="Bacteria"/>
</dbReference>
<dbReference type="SUPFAM" id="SSF53300">
    <property type="entry name" value="vWA-like"/>
    <property type="match status" value="1"/>
</dbReference>
<dbReference type="InterPro" id="IPR036465">
    <property type="entry name" value="vWFA_dom_sf"/>
</dbReference>
<accession>A6G8A7</accession>
<name>A6G8A7_9BACT</name>
<evidence type="ECO:0000313" key="3">
    <source>
        <dbReference type="Proteomes" id="UP000005801"/>
    </source>
</evidence>
<protein>
    <recommendedName>
        <fullName evidence="4">VWFA domain-containing protein</fullName>
    </recommendedName>
</protein>
<evidence type="ECO:0008006" key="4">
    <source>
        <dbReference type="Google" id="ProtNLM"/>
    </source>
</evidence>
<feature type="compositionally biased region" description="Low complexity" evidence="1">
    <location>
        <begin position="614"/>
        <end position="636"/>
    </location>
</feature>